<dbReference type="InterPro" id="IPR036412">
    <property type="entry name" value="HAD-like_sf"/>
</dbReference>
<evidence type="ECO:0000313" key="11">
    <source>
        <dbReference type="EMBL" id="SNY50081.1"/>
    </source>
</evidence>
<dbReference type="RefSeq" id="WP_097145440.1">
    <property type="nucleotide sequence ID" value="NZ_OBEA01000003.1"/>
</dbReference>
<reference evidence="10 13" key="2">
    <citation type="journal article" date="2018" name="Int. J. Syst. Evol. Microbiol.">
        <title>Pseudooceanicola lipolyticus sp. nov., a marine alphaproteobacterium, reclassification of Oceanicola flagellatus as Pseudooceanicola flagellatus comb. nov. and emended description of the genus Pseudooceanicola.</title>
        <authorList>
            <person name="Huang M.-M."/>
            <person name="Guo L.-L."/>
            <person name="Wu Y.-H."/>
            <person name="Lai Q.-L."/>
            <person name="Shao Z.-Z."/>
            <person name="Wang C.-S."/>
            <person name="Wu M."/>
            <person name="Xu X.-W."/>
        </authorList>
    </citation>
    <scope>NUCLEOTIDE SEQUENCE [LARGE SCALE GENOMIC DNA]</scope>
    <source>
        <strain evidence="10 13">Ar-45</strain>
    </source>
</reference>
<evidence type="ECO:0000256" key="9">
    <source>
        <dbReference type="ARBA" id="ARBA00023277"/>
    </source>
</evidence>
<evidence type="ECO:0000256" key="1">
    <source>
        <dbReference type="ARBA" id="ARBA00000830"/>
    </source>
</evidence>
<comment type="catalytic activity">
    <reaction evidence="1">
        <text>2-phosphoglycolate + H2O = glycolate + phosphate</text>
        <dbReference type="Rhea" id="RHEA:14369"/>
        <dbReference type="ChEBI" id="CHEBI:15377"/>
        <dbReference type="ChEBI" id="CHEBI:29805"/>
        <dbReference type="ChEBI" id="CHEBI:43474"/>
        <dbReference type="ChEBI" id="CHEBI:58033"/>
        <dbReference type="EC" id="3.1.3.18"/>
    </reaction>
</comment>
<dbReference type="InterPro" id="IPR037512">
    <property type="entry name" value="PGPase_prok"/>
</dbReference>
<dbReference type="EMBL" id="OBEA01000003">
    <property type="protein sequence ID" value="SNY50081.1"/>
    <property type="molecule type" value="Genomic_DNA"/>
</dbReference>
<dbReference type="SUPFAM" id="SSF56784">
    <property type="entry name" value="HAD-like"/>
    <property type="match status" value="1"/>
</dbReference>
<dbReference type="SFLD" id="SFLDG01129">
    <property type="entry name" value="C1.5:_HAD__Beta-PGM__Phosphata"/>
    <property type="match status" value="1"/>
</dbReference>
<dbReference type="GO" id="GO:0008967">
    <property type="term" value="F:phosphoglycolate phosphatase activity"/>
    <property type="evidence" value="ECO:0007669"/>
    <property type="project" value="UniProtKB-EC"/>
</dbReference>
<keyword evidence="9" id="KW-0119">Carbohydrate metabolism</keyword>
<dbReference type="Proteomes" id="UP000231702">
    <property type="component" value="Unassembled WGS sequence"/>
</dbReference>
<evidence type="ECO:0000313" key="12">
    <source>
        <dbReference type="Proteomes" id="UP000231655"/>
    </source>
</evidence>
<dbReference type="GO" id="GO:0046872">
    <property type="term" value="F:metal ion binding"/>
    <property type="evidence" value="ECO:0007669"/>
    <property type="project" value="UniProtKB-KW"/>
</dbReference>
<keyword evidence="7" id="KW-0378">Hydrolase</keyword>
<dbReference type="InterPro" id="IPR050155">
    <property type="entry name" value="HAD-like_hydrolase_sf"/>
</dbReference>
<proteinExistence type="inferred from homology"/>
<dbReference type="PANTHER" id="PTHR43434:SF1">
    <property type="entry name" value="PHOSPHOGLYCOLATE PHOSPHATASE"/>
    <property type="match status" value="1"/>
</dbReference>
<name>A0A285IT08_9RHOB</name>
<evidence type="ECO:0000256" key="3">
    <source>
        <dbReference type="ARBA" id="ARBA00004818"/>
    </source>
</evidence>
<dbReference type="InterPro" id="IPR023198">
    <property type="entry name" value="PGP-like_dom2"/>
</dbReference>
<dbReference type="NCBIfam" id="TIGR01549">
    <property type="entry name" value="HAD-SF-IA-v1"/>
    <property type="match status" value="1"/>
</dbReference>
<keyword evidence="8" id="KW-0460">Magnesium</keyword>
<evidence type="ECO:0000256" key="7">
    <source>
        <dbReference type="ARBA" id="ARBA00022801"/>
    </source>
</evidence>
<organism evidence="11 12">
    <name type="scientific">Pseudooceanicola antarcticus</name>
    <dbReference type="NCBI Taxonomy" id="1247613"/>
    <lineage>
        <taxon>Bacteria</taxon>
        <taxon>Pseudomonadati</taxon>
        <taxon>Pseudomonadota</taxon>
        <taxon>Alphaproteobacteria</taxon>
        <taxon>Rhodobacterales</taxon>
        <taxon>Paracoccaceae</taxon>
        <taxon>Pseudooceanicola</taxon>
    </lineage>
</organism>
<dbReference type="Gene3D" id="3.40.50.1000">
    <property type="entry name" value="HAD superfamily/HAD-like"/>
    <property type="match status" value="1"/>
</dbReference>
<keyword evidence="13" id="KW-1185">Reference proteome</keyword>
<dbReference type="AlphaFoldDB" id="A0A285IT08"/>
<accession>A0A285IT08</accession>
<dbReference type="SFLD" id="SFLDS00003">
    <property type="entry name" value="Haloacid_Dehalogenase"/>
    <property type="match status" value="1"/>
</dbReference>
<dbReference type="EC" id="3.1.3.18" evidence="5"/>
<dbReference type="Proteomes" id="UP000231655">
    <property type="component" value="Unassembled WGS sequence"/>
</dbReference>
<comment type="cofactor">
    <cofactor evidence="2">
        <name>Mg(2+)</name>
        <dbReference type="ChEBI" id="CHEBI:18420"/>
    </cofactor>
</comment>
<keyword evidence="6" id="KW-0479">Metal-binding</keyword>
<dbReference type="InterPro" id="IPR006439">
    <property type="entry name" value="HAD-SF_hydro_IA"/>
</dbReference>
<evidence type="ECO:0000256" key="4">
    <source>
        <dbReference type="ARBA" id="ARBA00006171"/>
    </source>
</evidence>
<evidence type="ECO:0000256" key="6">
    <source>
        <dbReference type="ARBA" id="ARBA00022723"/>
    </source>
</evidence>
<dbReference type="GO" id="GO:0006281">
    <property type="term" value="P:DNA repair"/>
    <property type="evidence" value="ECO:0007669"/>
    <property type="project" value="TreeGrafter"/>
</dbReference>
<evidence type="ECO:0000256" key="8">
    <source>
        <dbReference type="ARBA" id="ARBA00022842"/>
    </source>
</evidence>
<dbReference type="Pfam" id="PF13419">
    <property type="entry name" value="HAD_2"/>
    <property type="match status" value="1"/>
</dbReference>
<dbReference type="Gene3D" id="1.10.150.240">
    <property type="entry name" value="Putative phosphatase, domain 2"/>
    <property type="match status" value="1"/>
</dbReference>
<dbReference type="NCBIfam" id="TIGR01449">
    <property type="entry name" value="PGP_bact"/>
    <property type="match status" value="1"/>
</dbReference>
<evidence type="ECO:0000256" key="5">
    <source>
        <dbReference type="ARBA" id="ARBA00013078"/>
    </source>
</evidence>
<evidence type="ECO:0000256" key="2">
    <source>
        <dbReference type="ARBA" id="ARBA00001946"/>
    </source>
</evidence>
<dbReference type="EMBL" id="PGTD01000009">
    <property type="protein sequence ID" value="PJE31416.1"/>
    <property type="molecule type" value="Genomic_DNA"/>
</dbReference>
<evidence type="ECO:0000313" key="13">
    <source>
        <dbReference type="Proteomes" id="UP000231702"/>
    </source>
</evidence>
<dbReference type="OrthoDB" id="9793014at2"/>
<dbReference type="GO" id="GO:0005829">
    <property type="term" value="C:cytosol"/>
    <property type="evidence" value="ECO:0007669"/>
    <property type="project" value="TreeGrafter"/>
</dbReference>
<dbReference type="InterPro" id="IPR041492">
    <property type="entry name" value="HAD_2"/>
</dbReference>
<comment type="pathway">
    <text evidence="3">Organic acid metabolism; glycolate biosynthesis; glycolate from 2-phosphoglycolate: step 1/1.</text>
</comment>
<reference evidence="11 12" key="1">
    <citation type="submission" date="2017-09" db="EMBL/GenBank/DDBJ databases">
        <authorList>
            <person name="Ehlers B."/>
            <person name="Leendertz F.H."/>
        </authorList>
    </citation>
    <scope>NUCLEOTIDE SEQUENCE [LARGE SCALE GENOMIC DNA]</scope>
    <source>
        <strain evidence="11 12">CGMCC 1.12662</strain>
    </source>
</reference>
<evidence type="ECO:0000313" key="10">
    <source>
        <dbReference type="EMBL" id="PJE31416.1"/>
    </source>
</evidence>
<protein>
    <recommendedName>
        <fullName evidence="5">phosphoglycolate phosphatase</fullName>
        <ecNumber evidence="5">3.1.3.18</ecNumber>
    </recommendedName>
</protein>
<dbReference type="GO" id="GO:0005975">
    <property type="term" value="P:carbohydrate metabolic process"/>
    <property type="evidence" value="ECO:0007669"/>
    <property type="project" value="InterPro"/>
</dbReference>
<dbReference type="PANTHER" id="PTHR43434">
    <property type="entry name" value="PHOSPHOGLYCOLATE PHOSPHATASE"/>
    <property type="match status" value="1"/>
</dbReference>
<gene>
    <name evidence="10" type="primary">gph</name>
    <name evidence="10" type="ORF">CVM39_03415</name>
    <name evidence="11" type="ORF">SAMN06297129_1678</name>
</gene>
<dbReference type="InterPro" id="IPR023214">
    <property type="entry name" value="HAD_sf"/>
</dbReference>
<comment type="similarity">
    <text evidence="4">Belongs to the HAD-like hydrolase superfamily. CbbY/CbbZ/Gph/YieH family.</text>
</comment>
<sequence>MARIVFDLDGTLIDSARDVQGIANAILSELESRPLSLSEARRFMGEGVPIFVDRMIASRELDEALRPRMVERFLALYEAAVELTRPYPGVAETLHALARDGHHLGLCTNKPEAPARAVLRHLGLEEPFEIIVGGDTLDCRKPNPAPLRAAFDRMATTSTRIYVGDSETDAECALRADVPFVLFTEGYRKGKGGMTCRAAFSSFTELPQVLEGFA</sequence>